<dbReference type="OrthoDB" id="2283488at2759"/>
<keyword evidence="2" id="KW-1185">Reference proteome</keyword>
<dbReference type="AlphaFoldDB" id="A0A6A5XNH2"/>
<dbReference type="CDD" id="cd12148">
    <property type="entry name" value="fungal_TF_MHR"/>
    <property type="match status" value="1"/>
</dbReference>
<sequence>MGPSTPDEGSHDHLQLLSDAVSDTSTPPSSLIEATSLNSTLATQETTSNIQSAFSSPLRITTRHDFSLDAATISQKLIHAVQPCHTETITDFMHKCVDLFMLYQFPNTPIAHEPTLRSAIALFDRTSVMLLASPPYADSTSVEPLRRFTLVTAICALVISVMPRELLDSPKDLFWPYYYASRAMLRLYEEYDLEFPDWSSFCIRTWHSAGLENTTGRDVISSHIHREGTFLALKARIYDEKVIGSLLPVDARLLRMNWWLSYLADKTAAAFDKVPYVISDGFCDDRITIDEEKEHENLLLDPSRPWNQNRFEHRLLLGFQFKRRLWAAAADVVHGIRLHSKNHRSDFADSRPDQQSTEKLYGLYLHFCGIIDDLPQCLQLPDAAAGPVEPEVVQYQALSFWAQRSNILSVYHCMRIVILQLCLDADLAEVVGLNNMPISWAMRKLEICQDFLRELSLIPFNCYRVQGEPAVERVRRVGSILLAVVNDPPTPPIEKRARTQLEKLLDILSSLDSRATDHLQDLENNANICS</sequence>
<gene>
    <name evidence="1" type="ORF">BU24DRAFT_463119</name>
</gene>
<evidence type="ECO:0008006" key="3">
    <source>
        <dbReference type="Google" id="ProtNLM"/>
    </source>
</evidence>
<dbReference type="EMBL" id="ML978070">
    <property type="protein sequence ID" value="KAF2014321.1"/>
    <property type="molecule type" value="Genomic_DNA"/>
</dbReference>
<name>A0A6A5XNH2_9PLEO</name>
<evidence type="ECO:0000313" key="2">
    <source>
        <dbReference type="Proteomes" id="UP000799778"/>
    </source>
</evidence>
<protein>
    <recommendedName>
        <fullName evidence="3">Transcription factor domain-containing protein</fullName>
    </recommendedName>
</protein>
<evidence type="ECO:0000313" key="1">
    <source>
        <dbReference type="EMBL" id="KAF2014321.1"/>
    </source>
</evidence>
<reference evidence="1" key="1">
    <citation type="journal article" date="2020" name="Stud. Mycol.">
        <title>101 Dothideomycetes genomes: a test case for predicting lifestyles and emergence of pathogens.</title>
        <authorList>
            <person name="Haridas S."/>
            <person name="Albert R."/>
            <person name="Binder M."/>
            <person name="Bloem J."/>
            <person name="Labutti K."/>
            <person name="Salamov A."/>
            <person name="Andreopoulos B."/>
            <person name="Baker S."/>
            <person name="Barry K."/>
            <person name="Bills G."/>
            <person name="Bluhm B."/>
            <person name="Cannon C."/>
            <person name="Castanera R."/>
            <person name="Culley D."/>
            <person name="Daum C."/>
            <person name="Ezra D."/>
            <person name="Gonzalez J."/>
            <person name="Henrissat B."/>
            <person name="Kuo A."/>
            <person name="Liang C."/>
            <person name="Lipzen A."/>
            <person name="Lutzoni F."/>
            <person name="Magnuson J."/>
            <person name="Mondo S."/>
            <person name="Nolan M."/>
            <person name="Ohm R."/>
            <person name="Pangilinan J."/>
            <person name="Park H.-J."/>
            <person name="Ramirez L."/>
            <person name="Alfaro M."/>
            <person name="Sun H."/>
            <person name="Tritt A."/>
            <person name="Yoshinaga Y."/>
            <person name="Zwiers L.-H."/>
            <person name="Turgeon B."/>
            <person name="Goodwin S."/>
            <person name="Spatafora J."/>
            <person name="Crous P."/>
            <person name="Grigoriev I."/>
        </authorList>
    </citation>
    <scope>NUCLEOTIDE SEQUENCE</scope>
    <source>
        <strain evidence="1">CBS 175.79</strain>
    </source>
</reference>
<dbReference type="RefSeq" id="XP_033382660.1">
    <property type="nucleotide sequence ID" value="XM_033532084.1"/>
</dbReference>
<dbReference type="GeneID" id="54289481"/>
<dbReference type="Proteomes" id="UP000799778">
    <property type="component" value="Unassembled WGS sequence"/>
</dbReference>
<organism evidence="1 2">
    <name type="scientific">Aaosphaeria arxii CBS 175.79</name>
    <dbReference type="NCBI Taxonomy" id="1450172"/>
    <lineage>
        <taxon>Eukaryota</taxon>
        <taxon>Fungi</taxon>
        <taxon>Dikarya</taxon>
        <taxon>Ascomycota</taxon>
        <taxon>Pezizomycotina</taxon>
        <taxon>Dothideomycetes</taxon>
        <taxon>Pleosporomycetidae</taxon>
        <taxon>Pleosporales</taxon>
        <taxon>Pleosporales incertae sedis</taxon>
        <taxon>Aaosphaeria</taxon>
    </lineage>
</organism>
<accession>A0A6A5XNH2</accession>
<proteinExistence type="predicted"/>